<comment type="caution">
    <text evidence="6">The sequence shown here is derived from an EMBL/GenBank/DDBJ whole genome shotgun (WGS) entry which is preliminary data.</text>
</comment>
<evidence type="ECO:0000313" key="7">
    <source>
        <dbReference type="Proteomes" id="UP001500547"/>
    </source>
</evidence>
<evidence type="ECO:0000256" key="3">
    <source>
        <dbReference type="ARBA" id="ARBA00023295"/>
    </source>
</evidence>
<accession>A0ABP9QS18</accession>
<protein>
    <submittedName>
        <fullName evidence="6">Glycoside hydrolase family 28 protein</fullName>
    </submittedName>
</protein>
<dbReference type="EMBL" id="BAABLD010000008">
    <property type="protein sequence ID" value="GAA5166314.1"/>
    <property type="molecule type" value="Genomic_DNA"/>
</dbReference>
<keyword evidence="2 4" id="KW-0378">Hydrolase</keyword>
<dbReference type="InterPro" id="IPR003961">
    <property type="entry name" value="FN3_dom"/>
</dbReference>
<evidence type="ECO:0000259" key="5">
    <source>
        <dbReference type="PROSITE" id="PS50853"/>
    </source>
</evidence>
<dbReference type="SMART" id="SM00710">
    <property type="entry name" value="PbH1"/>
    <property type="match status" value="6"/>
</dbReference>
<dbReference type="InterPro" id="IPR000743">
    <property type="entry name" value="Glyco_hydro_28"/>
</dbReference>
<dbReference type="Pfam" id="PF00295">
    <property type="entry name" value="Glyco_hydro_28"/>
    <property type="match status" value="1"/>
</dbReference>
<dbReference type="InterPro" id="IPR024535">
    <property type="entry name" value="RHGA/B-epi-like_pectate_lyase"/>
</dbReference>
<keyword evidence="3 4" id="KW-0326">Glycosidase</keyword>
<dbReference type="PANTHER" id="PTHR31339">
    <property type="entry name" value="PECTIN LYASE-RELATED"/>
    <property type="match status" value="1"/>
</dbReference>
<evidence type="ECO:0000256" key="1">
    <source>
        <dbReference type="ARBA" id="ARBA00008834"/>
    </source>
</evidence>
<dbReference type="SUPFAM" id="SSF51126">
    <property type="entry name" value="Pectin lyase-like"/>
    <property type="match status" value="1"/>
</dbReference>
<dbReference type="Gene3D" id="2.160.20.10">
    <property type="entry name" value="Single-stranded right-handed beta-helix, Pectin lyase-like"/>
    <property type="match status" value="1"/>
</dbReference>
<dbReference type="SMART" id="SM00060">
    <property type="entry name" value="FN3"/>
    <property type="match status" value="1"/>
</dbReference>
<gene>
    <name evidence="6" type="ORF">GCM10025770_23240</name>
</gene>
<dbReference type="InterPro" id="IPR013783">
    <property type="entry name" value="Ig-like_fold"/>
</dbReference>
<dbReference type="PANTHER" id="PTHR31339:SF9">
    <property type="entry name" value="PLASMIN AND FIBRONECTIN-BINDING PROTEIN A"/>
    <property type="match status" value="1"/>
</dbReference>
<proteinExistence type="inferred from homology"/>
<feature type="domain" description="Fibronectin type-III" evidence="5">
    <location>
        <begin position="11"/>
        <end position="109"/>
    </location>
</feature>
<comment type="similarity">
    <text evidence="1 4">Belongs to the glycosyl hydrolase 28 family.</text>
</comment>
<dbReference type="Pfam" id="PF00041">
    <property type="entry name" value="fn3"/>
    <property type="match status" value="1"/>
</dbReference>
<evidence type="ECO:0000256" key="2">
    <source>
        <dbReference type="ARBA" id="ARBA00022801"/>
    </source>
</evidence>
<dbReference type="InterPro" id="IPR012334">
    <property type="entry name" value="Pectin_lyas_fold"/>
</dbReference>
<dbReference type="InterPro" id="IPR006626">
    <property type="entry name" value="PbH1"/>
</dbReference>
<dbReference type="CDD" id="cd00063">
    <property type="entry name" value="FN3"/>
    <property type="match status" value="1"/>
</dbReference>
<dbReference type="Proteomes" id="UP001500547">
    <property type="component" value="Unassembled WGS sequence"/>
</dbReference>
<name>A0ABP9QS18_9RHOO</name>
<keyword evidence="7" id="KW-1185">Reference proteome</keyword>
<dbReference type="Gene3D" id="2.60.40.10">
    <property type="entry name" value="Immunoglobulins"/>
    <property type="match status" value="1"/>
</dbReference>
<dbReference type="Pfam" id="PF12708">
    <property type="entry name" value="Pect-lyase_RHGA_epim"/>
    <property type="match status" value="1"/>
</dbReference>
<dbReference type="InterPro" id="IPR051801">
    <property type="entry name" value="GH28_Enzymes"/>
</dbReference>
<dbReference type="GO" id="GO:0016787">
    <property type="term" value="F:hydrolase activity"/>
    <property type="evidence" value="ECO:0007669"/>
    <property type="project" value="UniProtKB-KW"/>
</dbReference>
<dbReference type="PROSITE" id="PS50853">
    <property type="entry name" value="FN3"/>
    <property type="match status" value="1"/>
</dbReference>
<dbReference type="InterPro" id="IPR036116">
    <property type="entry name" value="FN3_sf"/>
</dbReference>
<sequence>MTSSASAAPLAPVNLAVPPLAFEDTHITVAWEKPASYADITGYNIYANGTLKGTVSKIAWPSGITNQQLYYDVTGLTPSTAYSISVRAYNSAGIESASATVSQTTTATPTVINVTSYGAVGDGATLNTKAIQNAINACPTNGKVLIPSGTFKSGALYLKSDCTYQIDGVLLGSDAAADYEFGNNRFPVYGTTGFGTVKYPDNYKALINTCGYYTDWNARTGYVADNLCTSPKNIRIVGSGSVVGSSGSSADASNSGYYLTTLAHNQRAAQGGDNDTGDPARADLLSLTGINGLYVANLKFSLPPDHMLFVARSSNITIANINANSWPTASTNGIHNGDGIDLSTAWASSLTASGPVGLLPTNAWIFGSTFDNGDDCINLNAGTSLPGTIAATPVNGVKIFNNYTLHGHGGVVLGSFTAAGFKNIAITENTFNGTEIGLRFKTGTNRGGGIATLGAGDFGVRALDNKVNAITKRAVVVMSSYADSTFANAPTPGIFHAIEINNLTGSVGSSAYAIETSGSGGTATNSTSGAEHYNLKFSNINITAGKGFTMYNVKGSSANTLFTNLTSTAGTFAYSSSLLTSANFVGCSPTPTGK</sequence>
<dbReference type="InterPro" id="IPR011050">
    <property type="entry name" value="Pectin_lyase_fold/virulence"/>
</dbReference>
<reference evidence="7" key="1">
    <citation type="journal article" date="2019" name="Int. J. Syst. Evol. Microbiol.">
        <title>The Global Catalogue of Microorganisms (GCM) 10K type strain sequencing project: providing services to taxonomists for standard genome sequencing and annotation.</title>
        <authorList>
            <consortium name="The Broad Institute Genomics Platform"/>
            <consortium name="The Broad Institute Genome Sequencing Center for Infectious Disease"/>
            <person name="Wu L."/>
            <person name="Ma J."/>
        </authorList>
    </citation>
    <scope>NUCLEOTIDE SEQUENCE [LARGE SCALE GENOMIC DNA]</scope>
    <source>
        <strain evidence="7">JCM 18715</strain>
    </source>
</reference>
<organism evidence="6 7">
    <name type="scientific">Viridibacterium curvum</name>
    <dbReference type="NCBI Taxonomy" id="1101404"/>
    <lineage>
        <taxon>Bacteria</taxon>
        <taxon>Pseudomonadati</taxon>
        <taxon>Pseudomonadota</taxon>
        <taxon>Betaproteobacteria</taxon>
        <taxon>Rhodocyclales</taxon>
        <taxon>Rhodocyclaceae</taxon>
        <taxon>Viridibacterium</taxon>
    </lineage>
</organism>
<dbReference type="SUPFAM" id="SSF49265">
    <property type="entry name" value="Fibronectin type III"/>
    <property type="match status" value="1"/>
</dbReference>
<evidence type="ECO:0000256" key="4">
    <source>
        <dbReference type="RuleBase" id="RU361169"/>
    </source>
</evidence>
<evidence type="ECO:0000313" key="6">
    <source>
        <dbReference type="EMBL" id="GAA5166314.1"/>
    </source>
</evidence>